<dbReference type="PANTHER" id="PTHR35335">
    <property type="entry name" value="UPF0716 PROTEIN FXSA"/>
    <property type="match status" value="1"/>
</dbReference>
<keyword evidence="1" id="KW-1133">Transmembrane helix</keyword>
<dbReference type="PANTHER" id="PTHR35335:SF1">
    <property type="entry name" value="UPF0716 PROTEIN FXSA"/>
    <property type="match status" value="1"/>
</dbReference>
<evidence type="ECO:0000313" key="3">
    <source>
        <dbReference type="Proteomes" id="UP001551675"/>
    </source>
</evidence>
<proteinExistence type="predicted"/>
<accession>A0ABV3GG90</accession>
<keyword evidence="1" id="KW-0812">Transmembrane</keyword>
<comment type="caution">
    <text evidence="2">The sequence shown here is derived from an EMBL/GenBank/DDBJ whole genome shotgun (WGS) entry which is preliminary data.</text>
</comment>
<dbReference type="RefSeq" id="WP_358134217.1">
    <property type="nucleotide sequence ID" value="NZ_JBFALK010000009.1"/>
</dbReference>
<feature type="transmembrane region" description="Helical" evidence="1">
    <location>
        <begin position="6"/>
        <end position="24"/>
    </location>
</feature>
<dbReference type="EMBL" id="JBFALK010000009">
    <property type="protein sequence ID" value="MEV0970663.1"/>
    <property type="molecule type" value="Genomic_DNA"/>
</dbReference>
<organism evidence="2 3">
    <name type="scientific">Microtetraspora glauca</name>
    <dbReference type="NCBI Taxonomy" id="1996"/>
    <lineage>
        <taxon>Bacteria</taxon>
        <taxon>Bacillati</taxon>
        <taxon>Actinomycetota</taxon>
        <taxon>Actinomycetes</taxon>
        <taxon>Streptosporangiales</taxon>
        <taxon>Streptosporangiaceae</taxon>
        <taxon>Microtetraspora</taxon>
    </lineage>
</organism>
<reference evidence="2 3" key="1">
    <citation type="submission" date="2024-06" db="EMBL/GenBank/DDBJ databases">
        <title>The Natural Products Discovery Center: Release of the First 8490 Sequenced Strains for Exploring Actinobacteria Biosynthetic Diversity.</title>
        <authorList>
            <person name="Kalkreuter E."/>
            <person name="Kautsar S.A."/>
            <person name="Yang D."/>
            <person name="Bader C.D."/>
            <person name="Teijaro C.N."/>
            <person name="Fluegel L."/>
            <person name="Davis C.M."/>
            <person name="Simpson J.R."/>
            <person name="Lauterbach L."/>
            <person name="Steele A.D."/>
            <person name="Gui C."/>
            <person name="Meng S."/>
            <person name="Li G."/>
            <person name="Viehrig K."/>
            <person name="Ye F."/>
            <person name="Su P."/>
            <person name="Kiefer A.F."/>
            <person name="Nichols A."/>
            <person name="Cepeda A.J."/>
            <person name="Yan W."/>
            <person name="Fan B."/>
            <person name="Jiang Y."/>
            <person name="Adhikari A."/>
            <person name="Zheng C.-J."/>
            <person name="Schuster L."/>
            <person name="Cowan T.M."/>
            <person name="Smanski M.J."/>
            <person name="Chevrette M.G."/>
            <person name="De Carvalho L.P.S."/>
            <person name="Shen B."/>
        </authorList>
    </citation>
    <scope>NUCLEOTIDE SEQUENCE [LARGE SCALE GENOMIC DNA]</scope>
    <source>
        <strain evidence="2 3">NPDC050100</strain>
    </source>
</reference>
<name>A0ABV3GG90_MICGL</name>
<keyword evidence="3" id="KW-1185">Reference proteome</keyword>
<dbReference type="Pfam" id="PF04186">
    <property type="entry name" value="FxsA"/>
    <property type="match status" value="1"/>
</dbReference>
<protein>
    <submittedName>
        <fullName evidence="2">FxsA family protein</fullName>
    </submittedName>
</protein>
<gene>
    <name evidence="2" type="ORF">AB0I59_18665</name>
</gene>
<dbReference type="Proteomes" id="UP001551675">
    <property type="component" value="Unassembled WGS sequence"/>
</dbReference>
<evidence type="ECO:0000313" key="2">
    <source>
        <dbReference type="EMBL" id="MEV0970663.1"/>
    </source>
</evidence>
<dbReference type="NCBIfam" id="NF008528">
    <property type="entry name" value="PRK11463.1-2"/>
    <property type="match status" value="1"/>
</dbReference>
<sequence length="179" mass="18888">MSRAGLFLAFLIIPVIEIWLLILVGQTIGGGATVVLLLAAAVLGGWLMRREGRRAWAGLQTALQSGRMPERELGDSAMVMAGGALLLVPGFLSDIAGIFLALPVTRPIARRALAWFFGRRVSAMAARSPYGPLFDRAGGPGAPGGPGSAGRVVHGEVIQDDEVVEGQIVVRRQDPRQSP</sequence>
<evidence type="ECO:0000256" key="1">
    <source>
        <dbReference type="SAM" id="Phobius"/>
    </source>
</evidence>
<dbReference type="InterPro" id="IPR007313">
    <property type="entry name" value="FxsA"/>
</dbReference>
<feature type="transmembrane region" description="Helical" evidence="1">
    <location>
        <begin position="77"/>
        <end position="102"/>
    </location>
</feature>
<keyword evidence="1" id="KW-0472">Membrane</keyword>
<feature type="transmembrane region" description="Helical" evidence="1">
    <location>
        <begin position="31"/>
        <end position="48"/>
    </location>
</feature>